<feature type="transmembrane region" description="Helical" evidence="8">
    <location>
        <begin position="295"/>
        <end position="314"/>
    </location>
</feature>
<feature type="transmembrane region" description="Helical" evidence="8">
    <location>
        <begin position="378"/>
        <end position="399"/>
    </location>
</feature>
<name>A0ABT7Y9D6_9BACT</name>
<comment type="subcellular location">
    <subcellularLocation>
        <location evidence="8">Cell membrane</location>
        <topology evidence="8">Multi-pass membrane protein</topology>
    </subcellularLocation>
    <subcellularLocation>
        <location evidence="1">Membrane</location>
        <topology evidence="1">Multi-pass membrane protein</topology>
    </subcellularLocation>
</comment>
<feature type="transmembrane region" description="Helical" evidence="8">
    <location>
        <begin position="131"/>
        <end position="150"/>
    </location>
</feature>
<feature type="transmembrane region" description="Helical" evidence="8">
    <location>
        <begin position="320"/>
        <end position="338"/>
    </location>
</feature>
<reference evidence="10" key="1">
    <citation type="submission" date="2023-06" db="EMBL/GenBank/DDBJ databases">
        <title>Robiginitalea aurantiacus sp. nov. and Algoriphagus sediminis sp. nov., isolated from coastal sediment.</title>
        <authorList>
            <person name="Zhou Z.Y."/>
            <person name="An J."/>
            <person name="Jia Y.W."/>
            <person name="Du Z.J."/>
        </authorList>
    </citation>
    <scope>NUCLEOTIDE SEQUENCE</scope>
    <source>
        <strain evidence="10">C2-7</strain>
    </source>
</reference>
<dbReference type="NCBIfam" id="TIGR00836">
    <property type="entry name" value="amt"/>
    <property type="match status" value="1"/>
</dbReference>
<dbReference type="InterPro" id="IPR001905">
    <property type="entry name" value="Ammonium_transpt"/>
</dbReference>
<keyword evidence="7 8" id="KW-0924">Ammonia transport</keyword>
<evidence type="ECO:0000256" key="3">
    <source>
        <dbReference type="ARBA" id="ARBA00022448"/>
    </source>
</evidence>
<evidence type="ECO:0000313" key="10">
    <source>
        <dbReference type="EMBL" id="MDN3203120.1"/>
    </source>
</evidence>
<dbReference type="SUPFAM" id="SSF111352">
    <property type="entry name" value="Ammonium transporter"/>
    <property type="match status" value="1"/>
</dbReference>
<accession>A0ABT7Y9D6</accession>
<dbReference type="Pfam" id="PF00909">
    <property type="entry name" value="Ammonium_transp"/>
    <property type="match status" value="1"/>
</dbReference>
<evidence type="ECO:0000256" key="2">
    <source>
        <dbReference type="ARBA" id="ARBA00005887"/>
    </source>
</evidence>
<feature type="transmembrane region" description="Helical" evidence="8">
    <location>
        <begin position="261"/>
        <end position="288"/>
    </location>
</feature>
<keyword evidence="6 8" id="KW-0472">Membrane</keyword>
<dbReference type="PANTHER" id="PTHR11730">
    <property type="entry name" value="AMMONIUM TRANSPORTER"/>
    <property type="match status" value="1"/>
</dbReference>
<feature type="transmembrane region" description="Helical" evidence="8">
    <location>
        <begin position="229"/>
        <end position="249"/>
    </location>
</feature>
<dbReference type="InterPro" id="IPR018047">
    <property type="entry name" value="Ammonium_transpt_CS"/>
</dbReference>
<proteinExistence type="inferred from homology"/>
<feature type="transmembrane region" description="Helical" evidence="8">
    <location>
        <begin position="32"/>
        <end position="51"/>
    </location>
</feature>
<evidence type="ECO:0000313" key="11">
    <source>
        <dbReference type="Proteomes" id="UP001171916"/>
    </source>
</evidence>
<dbReference type="PROSITE" id="PS01219">
    <property type="entry name" value="AMMONIUM_TRANSP"/>
    <property type="match status" value="1"/>
</dbReference>
<keyword evidence="5 8" id="KW-1133">Transmembrane helix</keyword>
<dbReference type="PANTHER" id="PTHR11730:SF62">
    <property type="entry name" value="AMMONIUM TRANSPORTER SLL1017-RELATED"/>
    <property type="match status" value="1"/>
</dbReference>
<feature type="domain" description="Ammonium transporter AmtB-like" evidence="9">
    <location>
        <begin position="32"/>
        <end position="426"/>
    </location>
</feature>
<keyword evidence="3 8" id="KW-0813">Transport</keyword>
<comment type="caution">
    <text evidence="10">The sequence shown here is derived from an EMBL/GenBank/DDBJ whole genome shotgun (WGS) entry which is preliminary data.</text>
</comment>
<dbReference type="EMBL" id="JAUEPH010000001">
    <property type="protein sequence ID" value="MDN3203120.1"/>
    <property type="molecule type" value="Genomic_DNA"/>
</dbReference>
<organism evidence="10 11">
    <name type="scientific">Algoriphagus sediminis</name>
    <dbReference type="NCBI Taxonomy" id="3057113"/>
    <lineage>
        <taxon>Bacteria</taxon>
        <taxon>Pseudomonadati</taxon>
        <taxon>Bacteroidota</taxon>
        <taxon>Cytophagia</taxon>
        <taxon>Cytophagales</taxon>
        <taxon>Cyclobacteriaceae</taxon>
        <taxon>Algoriphagus</taxon>
    </lineage>
</organism>
<protein>
    <recommendedName>
        <fullName evidence="8">Ammonium transporter</fullName>
    </recommendedName>
</protein>
<evidence type="ECO:0000256" key="5">
    <source>
        <dbReference type="ARBA" id="ARBA00022989"/>
    </source>
</evidence>
<feature type="transmembrane region" description="Helical" evidence="8">
    <location>
        <begin position="345"/>
        <end position="366"/>
    </location>
</feature>
<evidence type="ECO:0000256" key="8">
    <source>
        <dbReference type="RuleBase" id="RU362002"/>
    </source>
</evidence>
<dbReference type="InterPro" id="IPR024041">
    <property type="entry name" value="NH4_transpt_AmtB-like_dom"/>
</dbReference>
<evidence type="ECO:0000256" key="1">
    <source>
        <dbReference type="ARBA" id="ARBA00004141"/>
    </source>
</evidence>
<sequence>MKYFVPLLANEPAADLQLASEIAENLFTTNNLWIMISTALVFIMHLGFAGVETGFGQAKNTVNILFKNTITPILGLLTYALVGFFLMYPGFETPGWFAFDLDGWKMFWFSPAEADVTAGYADGGYTYWTEFLFQGMFAATAATIVSGAIAERVKLSAYLVFTLFYVGLVYPLIGSWKWGGGALDELGFYDFAGSTLVHSVGGWGALAGVILVGPRIGKYVNGKTMDKPGASVPLAVIGVFLLWLGWFGFNGGSVLSADPGLVSLVLVNTSLGACAGGMGGFIAATFFFKRLDLGMMLNGILAGLVGVTAGADVFTPGSSLLIGFIAGLLVVFSSVFLDKMKLDDVVGAVSVHLTCGVWGTLAVGIFSTNPEHSFLSQLTGVAVCGAMAFSSAFLIFFILKKTRGIRVSEEHERTGLDSHEHGIRGYTIVYDE</sequence>
<gene>
    <name evidence="10" type="ORF">QVH07_03125</name>
</gene>
<dbReference type="InterPro" id="IPR029020">
    <property type="entry name" value="Ammonium/urea_transptr"/>
</dbReference>
<keyword evidence="4 8" id="KW-0812">Transmembrane</keyword>
<dbReference type="Proteomes" id="UP001171916">
    <property type="component" value="Unassembled WGS sequence"/>
</dbReference>
<evidence type="ECO:0000259" key="9">
    <source>
        <dbReference type="Pfam" id="PF00909"/>
    </source>
</evidence>
<evidence type="ECO:0000256" key="6">
    <source>
        <dbReference type="ARBA" id="ARBA00023136"/>
    </source>
</evidence>
<evidence type="ECO:0000256" key="4">
    <source>
        <dbReference type="ARBA" id="ARBA00022692"/>
    </source>
</evidence>
<feature type="transmembrane region" description="Helical" evidence="8">
    <location>
        <begin position="72"/>
        <end position="91"/>
    </location>
</feature>
<feature type="transmembrane region" description="Helical" evidence="8">
    <location>
        <begin position="196"/>
        <end position="217"/>
    </location>
</feature>
<comment type="similarity">
    <text evidence="2 8">Belongs to the ammonia transporter channel (TC 1.A.11.2) family.</text>
</comment>
<dbReference type="Gene3D" id="1.10.3430.10">
    <property type="entry name" value="Ammonium transporter AmtB like domains"/>
    <property type="match status" value="1"/>
</dbReference>
<dbReference type="RefSeq" id="WP_289998671.1">
    <property type="nucleotide sequence ID" value="NZ_JAUEPH010000001.1"/>
</dbReference>
<keyword evidence="11" id="KW-1185">Reference proteome</keyword>
<feature type="transmembrane region" description="Helical" evidence="8">
    <location>
        <begin position="157"/>
        <end position="176"/>
    </location>
</feature>
<evidence type="ECO:0000256" key="7">
    <source>
        <dbReference type="ARBA" id="ARBA00023177"/>
    </source>
</evidence>